<sequence>MIAMATDRSALSIIDELRGKLPEILEKGASWLYKDLHSITQEDRKILDAAKTPKDRTGMLLHILWDKGEEACGEFLINLKKMTPSYPELTGLSQYINDYRRKTFLDLLTQLNLKSDEKLTLSDILAIGPESLENNKPKKIEDLPWHFLRKLMALNITARNTLIENELLCVGSNEDDDLLEIFKNTVKHYSRSIHPLDVLCALLHCSDSFVQGEIVNKLSMCQFAVPLLLPADDGSQCTLMLGAMRDIVKRWKPNSLADNKGFREENVVNIPMSIFSFARLGESKLSKSKILNTVLNPVQQNNNFFIHHDMEGGNIERKISDGLVEMSWYFPCGKSDVFPDPIAVTNLRGDLETNCDQFMFLAQISSAVFIFIENISEREFRLLSSCSNPGTQYYFIVTPGSGKEIKIETLQYLRKLMPILNLYKTNIIVNAQTGNNVEFVTRIQKCISILHNNKRVLLQHVGKETHGFAILVDEEFLECQRAKKYARNITAEIENVEEFRKKTLILQGDLWKKLSETEKELCRMKRQGGKDTQEYHSELEQQCLSIRTAQNKQHLPGNILLFINAITHLTQKERQIFLKWVKRLLDSITRNNLLLLQEKYKKYNGRNREELKQLDQSTSHSCLGTEHFIREIGQIYEAECYVSRYNSAREEKREFMELPGIAADLLLDGFPLELIDGDASNIPIQWITDILTELDNKTGGQCKMRVISILGVQSTGKSTLLNTMFGLQFPVASGRCTRGAFMTLLKVKENLQEQLGCDFILVIDTEGLKAPELASLEGSYEHDNELATLVVGLSDITIINMAMETTTDMKDILQIVVHAFLRMREVGKKPNCQFVHHNVSDVSAHDKNMRDRKKLLDLLDKMTELAAKMEKKTGKVIFGDVMDYDFENHNWYIPALFQGVPPMASVNIGYSEHVYELKTFLFQFMKAQKSTVKALNIREFIVWMENLWRAVKHEKFIFSFKNSLVADAYNKLCSEFSQWEWQLSKKVNNVVTSIKNDIKNHSADTLDDRTYDQYTQELENILAEEFNKMVGLLEHYYENKTENKLIEEYREVFVKNISVLIKSHQINALNKLVEAFNIQKGKSEIQDIQNRYQNVIEDKITELLQIKSQKGELNDEELQKKFNTMWENTLSDSHFEKIKRRNVSREMFQELRKDMKNKGSAVQEKLRQINNFEKYAVMFEIQDKKYIYLSQTPKIHGMPLSDQEHYTSLEDFAHSLIEWCNKYVTEKVNSSEDYTDMYCKDLLHMINEHFNTNSEKLNFTTIFELDIKHFILAKAAQSFEKMHEKFIEENDPKTYLNKLKPLYFLMFQNIFREKDECQSRAKVFCESYLEPAIVEYIFEQLGGKIVDDILRSSDKEVFTSRTCFQFTVLQSLLKEMSFKKYLRYIHSYEQFLADWILQYISDKYQNSSTLRKFEEEILNSIEKKITVVLSDERCLQSEDIGKYLDNVYEMLKRELVINKKGLKFITFHSKANVGEFSSYIKSLLKERKQNILSNLQSIRIECILESVTLKPQEELLRKVIGCRKQCPFCKAPCEDGGINHQKHSASIHRPEGLGRLKMIKTNTLATGICTTSVASGDKFKNSDTEWKFHEYKKYKELYPDWEIKPDTSTGATDYWKFIFVMFNEEFAKEYGTEPAVLPSQWGLITKEKALYSLKKI</sequence>
<evidence type="ECO:0000256" key="1">
    <source>
        <dbReference type="ARBA" id="ARBA00006828"/>
    </source>
</evidence>
<accession>A0A2G9RKK3</accession>
<dbReference type="PANTHER" id="PTHR14819:SF9">
    <property type="entry name" value="UP-REGULATOR OF CELL PROLIFERATION-LIKE"/>
    <property type="match status" value="1"/>
</dbReference>
<feature type="domain" description="VLIG-type G" evidence="2">
    <location>
        <begin position="701"/>
        <end position="945"/>
    </location>
</feature>
<dbReference type="InterPro" id="IPR030383">
    <property type="entry name" value="G_VLIG_dom"/>
</dbReference>
<dbReference type="CDD" id="cd01671">
    <property type="entry name" value="CARD"/>
    <property type="match status" value="1"/>
</dbReference>
<dbReference type="Gene3D" id="3.40.50.300">
    <property type="entry name" value="P-loop containing nucleotide triphosphate hydrolases"/>
    <property type="match status" value="1"/>
</dbReference>
<dbReference type="InterPro" id="IPR011029">
    <property type="entry name" value="DEATH-like_dom_sf"/>
</dbReference>
<name>A0A2G9RKK3_AQUCT</name>
<dbReference type="GO" id="GO:0005525">
    <property type="term" value="F:GTP binding"/>
    <property type="evidence" value="ECO:0007669"/>
    <property type="project" value="InterPro"/>
</dbReference>
<dbReference type="Gene3D" id="1.10.533.10">
    <property type="entry name" value="Death Domain, Fas"/>
    <property type="match status" value="1"/>
</dbReference>
<dbReference type="InterPro" id="IPR058641">
    <property type="entry name" value="GVIN1_dom"/>
</dbReference>
<dbReference type="InterPro" id="IPR027417">
    <property type="entry name" value="P-loop_NTPase"/>
</dbReference>
<dbReference type="Proteomes" id="UP000228934">
    <property type="component" value="Unassembled WGS sequence"/>
</dbReference>
<dbReference type="InterPro" id="IPR052986">
    <property type="entry name" value="VLIG_GTPase"/>
</dbReference>
<evidence type="ECO:0000259" key="2">
    <source>
        <dbReference type="PROSITE" id="PS51717"/>
    </source>
</evidence>
<dbReference type="Pfam" id="PF25496">
    <property type="entry name" value="URGCP"/>
    <property type="match status" value="1"/>
</dbReference>
<dbReference type="EMBL" id="KV942520">
    <property type="protein sequence ID" value="PIO28384.1"/>
    <property type="molecule type" value="Genomic_DNA"/>
</dbReference>
<protein>
    <recommendedName>
        <fullName evidence="2">VLIG-type G domain-containing protein</fullName>
    </recommendedName>
</protein>
<gene>
    <name evidence="3" type="ORF">AB205_0052880</name>
</gene>
<comment type="similarity">
    <text evidence="1">Belongs to the TRAFAC class dynamin-like GTPase superfamily. Very large inducible GTPase (VLIG) family.</text>
</comment>
<dbReference type="InterPro" id="IPR057365">
    <property type="entry name" value="URGCP"/>
</dbReference>
<dbReference type="SUPFAM" id="SSF47986">
    <property type="entry name" value="DEATH domain"/>
    <property type="match status" value="1"/>
</dbReference>
<dbReference type="PROSITE" id="PS51717">
    <property type="entry name" value="G_VLIG"/>
    <property type="match status" value="1"/>
</dbReference>
<reference evidence="4" key="1">
    <citation type="journal article" date="2017" name="Nat. Commun.">
        <title>The North American bullfrog draft genome provides insight into hormonal regulation of long noncoding RNA.</title>
        <authorList>
            <person name="Hammond S.A."/>
            <person name="Warren R.L."/>
            <person name="Vandervalk B.P."/>
            <person name="Kucuk E."/>
            <person name="Khan H."/>
            <person name="Gibb E.A."/>
            <person name="Pandoh P."/>
            <person name="Kirk H."/>
            <person name="Zhao Y."/>
            <person name="Jones M."/>
            <person name="Mungall A.J."/>
            <person name="Coope R."/>
            <person name="Pleasance S."/>
            <person name="Moore R.A."/>
            <person name="Holt R.A."/>
            <person name="Round J.M."/>
            <person name="Ohora S."/>
            <person name="Walle B.V."/>
            <person name="Veldhoen N."/>
            <person name="Helbing C.C."/>
            <person name="Birol I."/>
        </authorList>
    </citation>
    <scope>NUCLEOTIDE SEQUENCE [LARGE SCALE GENOMIC DNA]</scope>
</reference>
<dbReference type="OrthoDB" id="1597724at2759"/>
<proteinExistence type="inferred from homology"/>
<dbReference type="Pfam" id="PF25683">
    <property type="entry name" value="URGCP_GTPase"/>
    <property type="match status" value="1"/>
</dbReference>
<dbReference type="SUPFAM" id="SSF52540">
    <property type="entry name" value="P-loop containing nucleoside triphosphate hydrolases"/>
    <property type="match status" value="1"/>
</dbReference>
<evidence type="ECO:0000313" key="3">
    <source>
        <dbReference type="EMBL" id="PIO28384.1"/>
    </source>
</evidence>
<organism evidence="3 4">
    <name type="scientific">Aquarana catesbeiana</name>
    <name type="common">American bullfrog</name>
    <name type="synonym">Rana catesbeiana</name>
    <dbReference type="NCBI Taxonomy" id="8400"/>
    <lineage>
        <taxon>Eukaryota</taxon>
        <taxon>Metazoa</taxon>
        <taxon>Chordata</taxon>
        <taxon>Craniata</taxon>
        <taxon>Vertebrata</taxon>
        <taxon>Euteleostomi</taxon>
        <taxon>Amphibia</taxon>
        <taxon>Batrachia</taxon>
        <taxon>Anura</taxon>
        <taxon>Neobatrachia</taxon>
        <taxon>Ranoidea</taxon>
        <taxon>Ranidae</taxon>
        <taxon>Aquarana</taxon>
    </lineage>
</organism>
<dbReference type="Pfam" id="PF25974">
    <property type="entry name" value="URGCP_9th"/>
    <property type="match status" value="1"/>
</dbReference>
<keyword evidence="4" id="KW-1185">Reference proteome</keyword>
<dbReference type="PANTHER" id="PTHR14819">
    <property type="entry name" value="GTP-BINDING"/>
    <property type="match status" value="1"/>
</dbReference>
<evidence type="ECO:0000313" key="4">
    <source>
        <dbReference type="Proteomes" id="UP000228934"/>
    </source>
</evidence>